<dbReference type="GO" id="GO:0032993">
    <property type="term" value="C:protein-DNA complex"/>
    <property type="evidence" value="ECO:0007669"/>
    <property type="project" value="TreeGrafter"/>
</dbReference>
<dbReference type="InterPro" id="IPR027444">
    <property type="entry name" value="H-NS_C_dom"/>
</dbReference>
<sequence length="104" mass="11276">MAVNLDKMSKDELKKLIKDAEKALKSLETRRLAEAKKAAETAAKEYGFSLDELLGGSPKKKGAKSAPKYANPADASQTWTGRGRKPNWVNDALKSGKSLDDLAI</sequence>
<dbReference type="RefSeq" id="WP_072779450.1">
    <property type="nucleotide sequence ID" value="NZ_FQXC01000005.1"/>
</dbReference>
<evidence type="ECO:0000256" key="2">
    <source>
        <dbReference type="ARBA" id="ARBA00010610"/>
    </source>
</evidence>
<evidence type="ECO:0000313" key="8">
    <source>
        <dbReference type="EMBL" id="SHH92154.1"/>
    </source>
</evidence>
<keyword evidence="9" id="KW-1185">Reference proteome</keyword>
<feature type="coiled-coil region" evidence="5">
    <location>
        <begin position="10"/>
        <end position="37"/>
    </location>
</feature>
<dbReference type="AlphaFoldDB" id="A0A1M5WY97"/>
<dbReference type="GO" id="GO:0000976">
    <property type="term" value="F:transcription cis-regulatory region binding"/>
    <property type="evidence" value="ECO:0007669"/>
    <property type="project" value="TreeGrafter"/>
</dbReference>
<dbReference type="Gene3D" id="4.10.430.10">
    <property type="entry name" value="Histone-like protein H-NS, C-terminal domain"/>
    <property type="match status" value="1"/>
</dbReference>
<reference evidence="8 9" key="1">
    <citation type="submission" date="2016-11" db="EMBL/GenBank/DDBJ databases">
        <authorList>
            <person name="Jaros S."/>
            <person name="Januszkiewicz K."/>
            <person name="Wedrychowicz H."/>
        </authorList>
    </citation>
    <scope>NUCLEOTIDE SEQUENCE [LARGE SCALE GENOMIC DNA]</scope>
    <source>
        <strain evidence="8 9">DSM 29431</strain>
    </source>
</reference>
<protein>
    <submittedName>
        <fullName evidence="8">DNA-binding protein H-NS</fullName>
    </submittedName>
</protein>
<dbReference type="InterPro" id="IPR037150">
    <property type="entry name" value="H-NS_C_dom_sf"/>
</dbReference>
<dbReference type="GO" id="GO:0005829">
    <property type="term" value="C:cytosol"/>
    <property type="evidence" value="ECO:0007669"/>
    <property type="project" value="TreeGrafter"/>
</dbReference>
<dbReference type="EMBL" id="FQXC01000005">
    <property type="protein sequence ID" value="SHH92154.1"/>
    <property type="molecule type" value="Genomic_DNA"/>
</dbReference>
<dbReference type="GO" id="GO:0003680">
    <property type="term" value="F:minor groove of adenine-thymine-rich DNA binding"/>
    <property type="evidence" value="ECO:0007669"/>
    <property type="project" value="TreeGrafter"/>
</dbReference>
<keyword evidence="5" id="KW-0175">Coiled coil</keyword>
<dbReference type="Proteomes" id="UP000184221">
    <property type="component" value="Unassembled WGS sequence"/>
</dbReference>
<comment type="subcellular location">
    <subcellularLocation>
        <location evidence="1">Cytoplasm</location>
        <location evidence="1">Nucleoid</location>
    </subcellularLocation>
</comment>
<evidence type="ECO:0000256" key="1">
    <source>
        <dbReference type="ARBA" id="ARBA00004453"/>
    </source>
</evidence>
<gene>
    <name evidence="8" type="ORF">SAMN05443551_3576</name>
</gene>
<dbReference type="GO" id="GO:0003681">
    <property type="term" value="F:bent DNA binding"/>
    <property type="evidence" value="ECO:0007669"/>
    <property type="project" value="TreeGrafter"/>
</dbReference>
<evidence type="ECO:0000256" key="6">
    <source>
        <dbReference type="SAM" id="MobiDB-lite"/>
    </source>
</evidence>
<dbReference type="OrthoDB" id="5297879at2"/>
<name>A0A1M5WY97_9RHOB</name>
<dbReference type="PANTHER" id="PTHR38097">
    <property type="match status" value="1"/>
</dbReference>
<evidence type="ECO:0000256" key="3">
    <source>
        <dbReference type="ARBA" id="ARBA00022490"/>
    </source>
</evidence>
<feature type="domain" description="DNA-binding protein H-NS-like C-terminal" evidence="7">
    <location>
        <begin position="59"/>
        <end position="104"/>
    </location>
</feature>
<proteinExistence type="inferred from homology"/>
<organism evidence="8 9">
    <name type="scientific">Marivita hallyeonensis</name>
    <dbReference type="NCBI Taxonomy" id="996342"/>
    <lineage>
        <taxon>Bacteria</taxon>
        <taxon>Pseudomonadati</taxon>
        <taxon>Pseudomonadota</taxon>
        <taxon>Alphaproteobacteria</taxon>
        <taxon>Rhodobacterales</taxon>
        <taxon>Roseobacteraceae</taxon>
        <taxon>Marivita</taxon>
    </lineage>
</organism>
<comment type="similarity">
    <text evidence="2">Belongs to the histone-like protein H-NS family.</text>
</comment>
<dbReference type="SUPFAM" id="SSF81273">
    <property type="entry name" value="H-NS histone-like proteins"/>
    <property type="match status" value="1"/>
</dbReference>
<dbReference type="PANTHER" id="PTHR38097:SF2">
    <property type="entry name" value="DNA-BINDING PROTEIN STPA"/>
    <property type="match status" value="1"/>
</dbReference>
<dbReference type="STRING" id="996342.SAMN05443551_3576"/>
<evidence type="ECO:0000313" key="9">
    <source>
        <dbReference type="Proteomes" id="UP000184221"/>
    </source>
</evidence>
<evidence type="ECO:0000256" key="5">
    <source>
        <dbReference type="SAM" id="Coils"/>
    </source>
</evidence>
<feature type="region of interest" description="Disordered" evidence="6">
    <location>
        <begin position="52"/>
        <end position="92"/>
    </location>
</feature>
<evidence type="ECO:0000259" key="7">
    <source>
        <dbReference type="SMART" id="SM00528"/>
    </source>
</evidence>
<dbReference type="GO" id="GO:0009295">
    <property type="term" value="C:nucleoid"/>
    <property type="evidence" value="ECO:0007669"/>
    <property type="project" value="UniProtKB-SubCell"/>
</dbReference>
<dbReference type="SMART" id="SM00528">
    <property type="entry name" value="HNS"/>
    <property type="match status" value="1"/>
</dbReference>
<dbReference type="Pfam" id="PF00816">
    <property type="entry name" value="Histone_HNS"/>
    <property type="match status" value="1"/>
</dbReference>
<accession>A0A1M5WY97</accession>
<keyword evidence="4 8" id="KW-0238">DNA-binding</keyword>
<dbReference type="GO" id="GO:0001217">
    <property type="term" value="F:DNA-binding transcription repressor activity"/>
    <property type="evidence" value="ECO:0007669"/>
    <property type="project" value="TreeGrafter"/>
</dbReference>
<evidence type="ECO:0000256" key="4">
    <source>
        <dbReference type="ARBA" id="ARBA00023125"/>
    </source>
</evidence>
<keyword evidence="3" id="KW-0963">Cytoplasm</keyword>